<dbReference type="Pfam" id="PF17332">
    <property type="entry name" value="DUF5592"/>
    <property type="match status" value="1"/>
</dbReference>
<dbReference type="AlphaFoldDB" id="A0AB73JGQ5"/>
<gene>
    <name evidence="3" type="ORF">GAY54_08285</name>
</gene>
<evidence type="ECO:0000313" key="4">
    <source>
        <dbReference type="Proteomes" id="UP000463077"/>
    </source>
</evidence>
<comment type="caution">
    <text evidence="3">The sequence shown here is derived from an EMBL/GenBank/DDBJ whole genome shotgun (WGS) entry which is preliminary data.</text>
</comment>
<feature type="transmembrane region" description="Helical" evidence="2">
    <location>
        <begin position="24"/>
        <end position="43"/>
    </location>
</feature>
<feature type="compositionally biased region" description="Basic and acidic residues" evidence="1">
    <location>
        <begin position="115"/>
        <end position="132"/>
    </location>
</feature>
<proteinExistence type="predicted"/>
<name>A0AB73JGQ5_STAAU</name>
<evidence type="ECO:0000256" key="2">
    <source>
        <dbReference type="SAM" id="Phobius"/>
    </source>
</evidence>
<dbReference type="RefSeq" id="WP_001574983.1">
    <property type="nucleotide sequence ID" value="NZ_CSHH01000019.1"/>
</dbReference>
<feature type="region of interest" description="Disordered" evidence="1">
    <location>
        <begin position="103"/>
        <end position="132"/>
    </location>
</feature>
<keyword evidence="2" id="KW-1133">Transmembrane helix</keyword>
<evidence type="ECO:0008006" key="5">
    <source>
        <dbReference type="Google" id="ProtNLM"/>
    </source>
</evidence>
<evidence type="ECO:0000256" key="1">
    <source>
        <dbReference type="SAM" id="MobiDB-lite"/>
    </source>
</evidence>
<feature type="transmembrane region" description="Helical" evidence="2">
    <location>
        <begin position="49"/>
        <end position="68"/>
    </location>
</feature>
<reference evidence="3 4" key="1">
    <citation type="journal article" date="2019" name="Int. J. Infect. Dis.">
        <title>Characterization of a community-acquired methicillin-resistant sequence type 338 Staphylococcus aureus strain containing a staphylococcal cassette chromosome mec type VT.</title>
        <authorList>
            <person name="Chen Y."/>
            <person name="Hong J."/>
            <person name="Chen Y."/>
            <person name="Wang H."/>
            <person name="Yu Y."/>
            <person name="Qu T."/>
        </authorList>
    </citation>
    <scope>NUCLEOTIDE SEQUENCE [LARGE SCALE GENOMIC DNA]</scope>
    <source>
        <strain evidence="3 4">LJ05</strain>
    </source>
</reference>
<organism evidence="3 4">
    <name type="scientific">Staphylococcus aureus</name>
    <dbReference type="NCBI Taxonomy" id="1280"/>
    <lineage>
        <taxon>Bacteria</taxon>
        <taxon>Bacillati</taxon>
        <taxon>Bacillota</taxon>
        <taxon>Bacilli</taxon>
        <taxon>Bacillales</taxon>
        <taxon>Staphylococcaceae</taxon>
        <taxon>Staphylococcus</taxon>
    </lineage>
</organism>
<keyword evidence="2" id="KW-0812">Transmembrane</keyword>
<evidence type="ECO:0000313" key="3">
    <source>
        <dbReference type="EMBL" id="MUG52551.1"/>
    </source>
</evidence>
<accession>A0AB73JGQ5</accession>
<dbReference type="EMBL" id="WFHO01000014">
    <property type="protein sequence ID" value="MUG52551.1"/>
    <property type="molecule type" value="Genomic_DNA"/>
</dbReference>
<sequence length="132" mass="15552">MANRIPENTNVEAKLFKFLYMKDLGIGLSVLVIVYFLSLLNIIPAQYTGYAYLFALVYGVILVVRPFATNPKRRNYRALAITMKKDRNTYEEIPQQWVDKYKEDKKHGNVQSKRTYKDVINEQRKNEERANQ</sequence>
<dbReference type="InterPro" id="IPR020275">
    <property type="entry name" value="DUF5592"/>
</dbReference>
<dbReference type="Proteomes" id="UP000463077">
    <property type="component" value="Unassembled WGS sequence"/>
</dbReference>
<protein>
    <recommendedName>
        <fullName evidence="5">PrgI family protein</fullName>
    </recommendedName>
</protein>
<keyword evidence="2" id="KW-0472">Membrane</keyword>